<comment type="similarity">
    <text evidence="2">Belongs to the HAD-like hydrolase superfamily. CbbY/CbbZ/Gph/YieH family.</text>
</comment>
<evidence type="ECO:0000313" key="5">
    <source>
        <dbReference type="EMBL" id="NOV01511.1"/>
    </source>
</evidence>
<name>A0ABX1ZNW7_9BACL</name>
<comment type="cofactor">
    <cofactor evidence="1">
        <name>Mg(2+)</name>
        <dbReference type="ChEBI" id="CHEBI:18420"/>
    </cofactor>
</comment>
<dbReference type="InterPro" id="IPR051600">
    <property type="entry name" value="Beta-PGM-like"/>
</dbReference>
<accession>A0ABX1ZNW7</accession>
<evidence type="ECO:0000256" key="1">
    <source>
        <dbReference type="ARBA" id="ARBA00001946"/>
    </source>
</evidence>
<dbReference type="SFLD" id="SFLDS00003">
    <property type="entry name" value="Haloacid_Dehalogenase"/>
    <property type="match status" value="1"/>
</dbReference>
<dbReference type="EMBL" id="WHNZ01000036">
    <property type="protein sequence ID" value="NOV01511.1"/>
    <property type="molecule type" value="Genomic_DNA"/>
</dbReference>
<dbReference type="Proteomes" id="UP000618579">
    <property type="component" value="Unassembled WGS sequence"/>
</dbReference>
<evidence type="ECO:0000256" key="3">
    <source>
        <dbReference type="ARBA" id="ARBA00022723"/>
    </source>
</evidence>
<reference evidence="5 6" key="1">
    <citation type="submission" date="2019-10" db="EMBL/GenBank/DDBJ databases">
        <title>Description of Paenibacillus pedi sp. nov.</title>
        <authorList>
            <person name="Carlier A."/>
            <person name="Qi S."/>
        </authorList>
    </citation>
    <scope>NUCLEOTIDE SEQUENCE [LARGE SCALE GENOMIC DNA]</scope>
    <source>
        <strain evidence="5 6">LMG 31457</strain>
    </source>
</reference>
<dbReference type="NCBIfam" id="TIGR01509">
    <property type="entry name" value="HAD-SF-IA-v3"/>
    <property type="match status" value="1"/>
</dbReference>
<organism evidence="5 6">
    <name type="scientific">Paenibacillus planticolens</name>
    <dbReference type="NCBI Taxonomy" id="2654976"/>
    <lineage>
        <taxon>Bacteria</taxon>
        <taxon>Bacillati</taxon>
        <taxon>Bacillota</taxon>
        <taxon>Bacilli</taxon>
        <taxon>Bacillales</taxon>
        <taxon>Paenibacillaceae</taxon>
        <taxon>Paenibacillus</taxon>
    </lineage>
</organism>
<keyword evidence="6" id="KW-1185">Reference proteome</keyword>
<dbReference type="PRINTS" id="PR00413">
    <property type="entry name" value="HADHALOGNASE"/>
</dbReference>
<dbReference type="PANTHER" id="PTHR46193">
    <property type="entry name" value="6-PHOSPHOGLUCONATE PHOSPHATASE"/>
    <property type="match status" value="1"/>
</dbReference>
<dbReference type="InterPro" id="IPR006439">
    <property type="entry name" value="HAD-SF_hydro_IA"/>
</dbReference>
<dbReference type="SFLD" id="SFLDG01129">
    <property type="entry name" value="C1.5:_HAD__Beta-PGM__Phosphata"/>
    <property type="match status" value="1"/>
</dbReference>
<dbReference type="Pfam" id="PF13419">
    <property type="entry name" value="HAD_2"/>
    <property type="match status" value="1"/>
</dbReference>
<protein>
    <submittedName>
        <fullName evidence="5">HAD-IA family hydrolase</fullName>
    </submittedName>
</protein>
<keyword evidence="3" id="KW-0479">Metal-binding</keyword>
<keyword evidence="4" id="KW-0460">Magnesium</keyword>
<keyword evidence="5" id="KW-0378">Hydrolase</keyword>
<evidence type="ECO:0000313" key="6">
    <source>
        <dbReference type="Proteomes" id="UP000618579"/>
    </source>
</evidence>
<dbReference type="GO" id="GO:0016787">
    <property type="term" value="F:hydrolase activity"/>
    <property type="evidence" value="ECO:0007669"/>
    <property type="project" value="UniProtKB-KW"/>
</dbReference>
<evidence type="ECO:0000256" key="2">
    <source>
        <dbReference type="ARBA" id="ARBA00006171"/>
    </source>
</evidence>
<sequence length="215" mass="24135">MIKAIVFDFDGLIIDTETVWYLAFKEVFQGYNVNFPLEVFVKCIGTDDTALNVFIEEKLGIESIEIIMNLAKENHKVKMELLDIREGVKDYLIEAKNLGLKIGLASSSSREWVEGFLKQLQIIDYFEVIKTGDEVEKVKPDPTLYIKTLDALNIKADEAVAFEDSANGARAAIAAGLKCVIVPNEVTKEINFEKFHLRINSMSEMGLAQVISHIS</sequence>
<dbReference type="Gene3D" id="1.10.150.240">
    <property type="entry name" value="Putative phosphatase, domain 2"/>
    <property type="match status" value="1"/>
</dbReference>
<dbReference type="InterPro" id="IPR023214">
    <property type="entry name" value="HAD_sf"/>
</dbReference>
<dbReference type="SUPFAM" id="SSF56784">
    <property type="entry name" value="HAD-like"/>
    <property type="match status" value="1"/>
</dbReference>
<evidence type="ECO:0000256" key="4">
    <source>
        <dbReference type="ARBA" id="ARBA00022842"/>
    </source>
</evidence>
<gene>
    <name evidence="5" type="ORF">GC097_15955</name>
</gene>
<proteinExistence type="inferred from homology"/>
<comment type="caution">
    <text evidence="5">The sequence shown here is derived from an EMBL/GenBank/DDBJ whole genome shotgun (WGS) entry which is preliminary data.</text>
</comment>
<dbReference type="InterPro" id="IPR036412">
    <property type="entry name" value="HAD-like_sf"/>
</dbReference>
<dbReference type="PANTHER" id="PTHR46193:SF21">
    <property type="entry name" value="SLL1138 PROTEIN"/>
    <property type="match status" value="1"/>
</dbReference>
<dbReference type="InterPro" id="IPR041492">
    <property type="entry name" value="HAD_2"/>
</dbReference>
<dbReference type="Gene3D" id="3.40.50.1000">
    <property type="entry name" value="HAD superfamily/HAD-like"/>
    <property type="match status" value="1"/>
</dbReference>
<dbReference type="InterPro" id="IPR023198">
    <property type="entry name" value="PGP-like_dom2"/>
</dbReference>